<evidence type="ECO:0000256" key="1">
    <source>
        <dbReference type="SAM" id="MobiDB-lite"/>
    </source>
</evidence>
<evidence type="ECO:0000259" key="2">
    <source>
        <dbReference type="PROSITE" id="PS50268"/>
    </source>
</evidence>
<evidence type="ECO:0000313" key="4">
    <source>
        <dbReference type="Proteomes" id="UP000018851"/>
    </source>
</evidence>
<dbReference type="STRING" id="1123269.NX02_03060"/>
<name>W0A7A9_9SPHN</name>
<dbReference type="PATRIC" id="fig|1123269.5.peg.593"/>
<feature type="domain" description="Cadherin" evidence="2">
    <location>
        <begin position="43"/>
        <end position="143"/>
    </location>
</feature>
<dbReference type="PROSITE" id="PS50268">
    <property type="entry name" value="CADHERIN_2"/>
    <property type="match status" value="1"/>
</dbReference>
<dbReference type="InterPro" id="IPR012938">
    <property type="entry name" value="Glc/Sorbosone_DH"/>
</dbReference>
<dbReference type="InterPro" id="IPR011041">
    <property type="entry name" value="Quinoprot_gluc/sorb_DH_b-prop"/>
</dbReference>
<dbReference type="EMBL" id="CP006644">
    <property type="protein sequence ID" value="AHE52367.1"/>
    <property type="molecule type" value="Genomic_DNA"/>
</dbReference>
<dbReference type="HOGENOM" id="CLU_012344_3_0_5"/>
<dbReference type="Gene3D" id="2.120.10.30">
    <property type="entry name" value="TolB, C-terminal domain"/>
    <property type="match status" value="1"/>
</dbReference>
<dbReference type="SUPFAM" id="SSF50952">
    <property type="entry name" value="Soluble quinoprotein glucose dehydrogenase"/>
    <property type="match status" value="1"/>
</dbReference>
<dbReference type="InterPro" id="IPR002126">
    <property type="entry name" value="Cadherin-like_dom"/>
</dbReference>
<dbReference type="PANTHER" id="PTHR19328:SF75">
    <property type="entry name" value="ALDOSE SUGAR DEHYDROGENASE YLII"/>
    <property type="match status" value="1"/>
</dbReference>
<dbReference type="Proteomes" id="UP000018851">
    <property type="component" value="Chromosome"/>
</dbReference>
<sequence length="471" mass="48135">MAALALLASCGGGDDDAPPAPPPAPNQAPRFTSAATARFEENGADIVYRAAATDAEGSPVTFSIAGGADAARFAMEANGELRFAAPPNFDLPGDADADNVYEVQLQASDGSASSSLALRVSVTNSTEGVTVRRIATGFVDPVAVAPTSQSLGVILVAQKNGAIYRVTVTTGAREHLITIPNVGGVGVVAIAAGQDYAGNGRFYVMYATGGGVVLGEFGQRAGGPVFQSDFRLISVPAPDYAGGGWIAIDGRSLMVGLGDGGGTGDPTGSAQNDVSPLGKIIRFDPNPDPYAGASPNFYLSTVIAKGLHRPVGGNFHASDAWLVVDAGEDVADEATLLQGIGPGKNFGWPFKEGSKAVRGAPPSGLVEPALEHPRTAGGQGSALIGVALNWSQQDYVLMDRSGAVYVVPRSSVAPGAALPLANFDRRTADFVPDQGKIDRPVQIQSSAGSRIYIVDGDGDIFEADLPSRPSG</sequence>
<feature type="region of interest" description="Disordered" evidence="1">
    <location>
        <begin position="1"/>
        <end position="29"/>
    </location>
</feature>
<evidence type="ECO:0000313" key="3">
    <source>
        <dbReference type="EMBL" id="AHE52367.1"/>
    </source>
</evidence>
<protein>
    <recommendedName>
        <fullName evidence="2">Cadherin domain-containing protein</fullName>
    </recommendedName>
</protein>
<dbReference type="GO" id="GO:0016020">
    <property type="term" value="C:membrane"/>
    <property type="evidence" value="ECO:0007669"/>
    <property type="project" value="InterPro"/>
</dbReference>
<accession>W0A7A9</accession>
<dbReference type="KEGG" id="ssan:NX02_03060"/>
<dbReference type="GO" id="GO:0007156">
    <property type="term" value="P:homophilic cell adhesion via plasma membrane adhesion molecules"/>
    <property type="evidence" value="ECO:0007669"/>
    <property type="project" value="InterPro"/>
</dbReference>
<reference evidence="3 4" key="1">
    <citation type="submission" date="2013-07" db="EMBL/GenBank/DDBJ databases">
        <title>Completed genome of Sphingomonas sanxanigenens NX02.</title>
        <authorList>
            <person name="Ma T."/>
            <person name="Huang H."/>
            <person name="Wu M."/>
            <person name="Li X."/>
            <person name="Li G."/>
        </authorList>
    </citation>
    <scope>NUCLEOTIDE SEQUENCE [LARGE SCALE GENOMIC DNA]</scope>
    <source>
        <strain evidence="3 4">NX02</strain>
    </source>
</reference>
<proteinExistence type="predicted"/>
<keyword evidence="4" id="KW-1185">Reference proteome</keyword>
<dbReference type="eggNOG" id="COG2133">
    <property type="taxonomic scope" value="Bacteria"/>
</dbReference>
<dbReference type="PANTHER" id="PTHR19328">
    <property type="entry name" value="HEDGEHOG-INTERACTING PROTEIN"/>
    <property type="match status" value="1"/>
</dbReference>
<dbReference type="GO" id="GO:0005509">
    <property type="term" value="F:calcium ion binding"/>
    <property type="evidence" value="ECO:0007669"/>
    <property type="project" value="InterPro"/>
</dbReference>
<dbReference type="AlphaFoldDB" id="W0A7A9"/>
<dbReference type="InterPro" id="IPR011042">
    <property type="entry name" value="6-blade_b-propeller_TolB-like"/>
</dbReference>
<dbReference type="Gene3D" id="2.60.40.60">
    <property type="entry name" value="Cadherins"/>
    <property type="match status" value="1"/>
</dbReference>
<dbReference type="Pfam" id="PF07995">
    <property type="entry name" value="GSDH"/>
    <property type="match status" value="1"/>
</dbReference>
<organism evidence="3 4">
    <name type="scientific">Sphingomonas sanxanigenens DSM 19645 = NX02</name>
    <dbReference type="NCBI Taxonomy" id="1123269"/>
    <lineage>
        <taxon>Bacteria</taxon>
        <taxon>Pseudomonadati</taxon>
        <taxon>Pseudomonadota</taxon>
        <taxon>Alphaproteobacteria</taxon>
        <taxon>Sphingomonadales</taxon>
        <taxon>Sphingomonadaceae</taxon>
        <taxon>Sphingomonas</taxon>
    </lineage>
</organism>
<gene>
    <name evidence="3" type="ORF">NX02_03060</name>
</gene>